<dbReference type="STRING" id="1349767.GJA_4761"/>
<evidence type="ECO:0000313" key="1">
    <source>
        <dbReference type="EMBL" id="CDG85365.1"/>
    </source>
</evidence>
<dbReference type="KEGG" id="jag:GJA_4761"/>
<protein>
    <submittedName>
        <fullName evidence="1">Uncharacterized protein</fullName>
    </submittedName>
</protein>
<evidence type="ECO:0000313" key="2">
    <source>
        <dbReference type="Proteomes" id="UP000027604"/>
    </source>
</evidence>
<keyword evidence="2" id="KW-1185">Reference proteome</keyword>
<accession>W0VCH0</accession>
<proteinExistence type="predicted"/>
<gene>
    <name evidence="1" type="ORF">GJA_4761</name>
</gene>
<sequence>MTIVPFPAAGSENNILLLLLAMMHYHDNLNIKVAILLKIKYCL</sequence>
<dbReference type="EMBL" id="HG322949">
    <property type="protein sequence ID" value="CDG85365.1"/>
    <property type="molecule type" value="Genomic_DNA"/>
</dbReference>
<dbReference type="AlphaFoldDB" id="W0VCH0"/>
<dbReference type="HOGENOM" id="CLU_3234707_0_0_4"/>
<name>W0VCH0_9BURK</name>
<dbReference type="Proteomes" id="UP000027604">
    <property type="component" value="Chromosome I"/>
</dbReference>
<reference evidence="1 2" key="1">
    <citation type="journal article" date="2015" name="Genome Announc.">
        <title>Genome Sequence of Mushroom Soft-Rot Pathogen Janthinobacterium agaricidamnosum.</title>
        <authorList>
            <person name="Graupner K."/>
            <person name="Lackner G."/>
            <person name="Hertweck C."/>
        </authorList>
    </citation>
    <scope>NUCLEOTIDE SEQUENCE [LARGE SCALE GENOMIC DNA]</scope>
    <source>
        <strain evidence="2">NBRC 102515 / DSM 9628</strain>
    </source>
</reference>
<organism evidence="1 2">
    <name type="scientific">Janthinobacterium agaricidamnosum NBRC 102515 = DSM 9628</name>
    <dbReference type="NCBI Taxonomy" id="1349767"/>
    <lineage>
        <taxon>Bacteria</taxon>
        <taxon>Pseudomonadati</taxon>
        <taxon>Pseudomonadota</taxon>
        <taxon>Betaproteobacteria</taxon>
        <taxon>Burkholderiales</taxon>
        <taxon>Oxalobacteraceae</taxon>
        <taxon>Janthinobacterium</taxon>
    </lineage>
</organism>